<feature type="non-terminal residue" evidence="1">
    <location>
        <position position="179"/>
    </location>
</feature>
<reference evidence="1" key="2">
    <citation type="journal article" date="2022" name="New Phytol.">
        <title>Evolutionary transition to the ectomycorrhizal habit in the genomes of a hyperdiverse lineage of mushroom-forming fungi.</title>
        <authorList>
            <person name="Looney B."/>
            <person name="Miyauchi S."/>
            <person name="Morin E."/>
            <person name="Drula E."/>
            <person name="Courty P.E."/>
            <person name="Kohler A."/>
            <person name="Kuo A."/>
            <person name="LaButti K."/>
            <person name="Pangilinan J."/>
            <person name="Lipzen A."/>
            <person name="Riley R."/>
            <person name="Andreopoulos W."/>
            <person name="He G."/>
            <person name="Johnson J."/>
            <person name="Nolan M."/>
            <person name="Tritt A."/>
            <person name="Barry K.W."/>
            <person name="Grigoriev I.V."/>
            <person name="Nagy L.G."/>
            <person name="Hibbett D."/>
            <person name="Henrissat B."/>
            <person name="Matheny P.B."/>
            <person name="Labbe J."/>
            <person name="Martin F.M."/>
        </authorList>
    </citation>
    <scope>NUCLEOTIDE SEQUENCE</scope>
    <source>
        <strain evidence="1">EC-137</strain>
    </source>
</reference>
<feature type="non-terminal residue" evidence="1">
    <location>
        <position position="1"/>
    </location>
</feature>
<keyword evidence="2" id="KW-1185">Reference proteome</keyword>
<organism evidence="1 2">
    <name type="scientific">Vararia minispora EC-137</name>
    <dbReference type="NCBI Taxonomy" id="1314806"/>
    <lineage>
        <taxon>Eukaryota</taxon>
        <taxon>Fungi</taxon>
        <taxon>Dikarya</taxon>
        <taxon>Basidiomycota</taxon>
        <taxon>Agaricomycotina</taxon>
        <taxon>Agaricomycetes</taxon>
        <taxon>Russulales</taxon>
        <taxon>Lachnocladiaceae</taxon>
        <taxon>Vararia</taxon>
    </lineage>
</organism>
<dbReference type="EMBL" id="MU273465">
    <property type="protein sequence ID" value="KAI0037108.1"/>
    <property type="molecule type" value="Genomic_DNA"/>
</dbReference>
<reference evidence="1" key="1">
    <citation type="submission" date="2021-02" db="EMBL/GenBank/DDBJ databases">
        <authorList>
            <consortium name="DOE Joint Genome Institute"/>
            <person name="Ahrendt S."/>
            <person name="Looney B.P."/>
            <person name="Miyauchi S."/>
            <person name="Morin E."/>
            <person name="Drula E."/>
            <person name="Courty P.E."/>
            <person name="Chicoki N."/>
            <person name="Fauchery L."/>
            <person name="Kohler A."/>
            <person name="Kuo A."/>
            <person name="Labutti K."/>
            <person name="Pangilinan J."/>
            <person name="Lipzen A."/>
            <person name="Riley R."/>
            <person name="Andreopoulos W."/>
            <person name="He G."/>
            <person name="Johnson J."/>
            <person name="Barry K.W."/>
            <person name="Grigoriev I.V."/>
            <person name="Nagy L."/>
            <person name="Hibbett D."/>
            <person name="Henrissat B."/>
            <person name="Matheny P.B."/>
            <person name="Labbe J."/>
            <person name="Martin F."/>
        </authorList>
    </citation>
    <scope>NUCLEOTIDE SEQUENCE</scope>
    <source>
        <strain evidence="1">EC-137</strain>
    </source>
</reference>
<evidence type="ECO:0000313" key="2">
    <source>
        <dbReference type="Proteomes" id="UP000814128"/>
    </source>
</evidence>
<comment type="caution">
    <text evidence="1">The sequence shown here is derived from an EMBL/GenBank/DDBJ whole genome shotgun (WGS) entry which is preliminary data.</text>
</comment>
<gene>
    <name evidence="1" type="ORF">K488DRAFT_34327</name>
</gene>
<name>A0ACB8QZ69_9AGAM</name>
<proteinExistence type="predicted"/>
<accession>A0ACB8QZ69</accession>
<dbReference type="Proteomes" id="UP000814128">
    <property type="component" value="Unassembled WGS sequence"/>
</dbReference>
<evidence type="ECO:0000313" key="1">
    <source>
        <dbReference type="EMBL" id="KAI0037108.1"/>
    </source>
</evidence>
<protein>
    <submittedName>
        <fullName evidence="1">Uncharacterized protein</fullName>
    </submittedName>
</protein>
<sequence>IPFSHLDSLKFKSAQLVESIQALIWTIEYGNLPTMPSWPDILAKYSILISQIHSFSAALFSVPGGGPGHSGLEHLALHPREPITEAQLDWYLSNLLRTTNSLDVHNDENISIRRLAEHMRAGQGVLDLHPDPDAVLSETALIRDEHDKLADRAVRAVGLLRDKYDWKSRLEVEREEPEE</sequence>